<proteinExistence type="predicted"/>
<evidence type="ECO:0000256" key="1">
    <source>
        <dbReference type="ARBA" id="ARBA00004123"/>
    </source>
</evidence>
<organism evidence="4 5">
    <name type="scientific">Amanita muscaria (strain Koide BX008)</name>
    <dbReference type="NCBI Taxonomy" id="946122"/>
    <lineage>
        <taxon>Eukaryota</taxon>
        <taxon>Fungi</taxon>
        <taxon>Dikarya</taxon>
        <taxon>Basidiomycota</taxon>
        <taxon>Agaricomycotina</taxon>
        <taxon>Agaricomycetes</taxon>
        <taxon>Agaricomycetidae</taxon>
        <taxon>Agaricales</taxon>
        <taxon>Pluteineae</taxon>
        <taxon>Amanitaceae</taxon>
        <taxon>Amanita</taxon>
    </lineage>
</organism>
<evidence type="ECO:0000256" key="3">
    <source>
        <dbReference type="SAM" id="MobiDB-lite"/>
    </source>
</evidence>
<evidence type="ECO:0000313" key="4">
    <source>
        <dbReference type="EMBL" id="KIL55768.1"/>
    </source>
</evidence>
<dbReference type="AlphaFoldDB" id="A0A0C2WI13"/>
<keyword evidence="5" id="KW-1185">Reference proteome</keyword>
<keyword evidence="2" id="KW-0539">Nucleus</keyword>
<evidence type="ECO:0000313" key="5">
    <source>
        <dbReference type="Proteomes" id="UP000054549"/>
    </source>
</evidence>
<feature type="compositionally biased region" description="Low complexity" evidence="3">
    <location>
        <begin position="142"/>
        <end position="159"/>
    </location>
</feature>
<dbReference type="Proteomes" id="UP000054549">
    <property type="component" value="Unassembled WGS sequence"/>
</dbReference>
<feature type="region of interest" description="Disordered" evidence="3">
    <location>
        <begin position="130"/>
        <end position="233"/>
    </location>
</feature>
<protein>
    <submittedName>
        <fullName evidence="4">Uncharacterized protein</fullName>
    </submittedName>
</protein>
<dbReference type="GO" id="GO:0005634">
    <property type="term" value="C:nucleus"/>
    <property type="evidence" value="ECO:0007669"/>
    <property type="project" value="UniProtKB-SubCell"/>
</dbReference>
<evidence type="ECO:0000256" key="2">
    <source>
        <dbReference type="ARBA" id="ARBA00023242"/>
    </source>
</evidence>
<dbReference type="PROSITE" id="PS00354">
    <property type="entry name" value="HMGI_Y"/>
    <property type="match status" value="1"/>
</dbReference>
<feature type="compositionally biased region" description="Acidic residues" evidence="3">
    <location>
        <begin position="252"/>
        <end position="273"/>
    </location>
</feature>
<accession>A0A0C2WI13</accession>
<dbReference type="GO" id="GO:0006355">
    <property type="term" value="P:regulation of DNA-templated transcription"/>
    <property type="evidence" value="ECO:0007669"/>
    <property type="project" value="InterPro"/>
</dbReference>
<sequence length="378" mass="40389">MLYVQQARTLQTKAKTEAHLRCRTATLTKLKLADGITPAMSSHCIPFAILMNDDEMDGFTPWPLEISFPCHVGRDFVLSGFRLDGEGSGEGEGEGGESEVGGGTLHLIEKGAVKAGQNHHPYMGRGALRKHAEASKLRHQLAASASVSTTTGSHSVTMTESSTGFTDAPGPICAPKRGRGRPRKQGAVASGPSLRPLVVPTRRSSRSVSTSAAPSPSSTAVSSGYTSDTSDKCDDLVPVETLFQHIGAASDRDDEESSGSDSVEIDDMVESDDPPVAPKSKCRPKASTRAVVNKRKTIQKKAKADDDDDDMPVFDINIRVNDVVTGTSTPEIIKSSITWPELHELLSLTFNIHASNLHVQYRLSIASCPLTTTISVEP</sequence>
<dbReference type="InterPro" id="IPR000637">
    <property type="entry name" value="HMGI/Y_DNA-bd_CS"/>
</dbReference>
<comment type="subcellular location">
    <subcellularLocation>
        <location evidence="1">Nucleus</location>
    </subcellularLocation>
</comment>
<feature type="region of interest" description="Disordered" evidence="3">
    <location>
        <begin position="246"/>
        <end position="283"/>
    </location>
</feature>
<dbReference type="HOGENOM" id="CLU_731528_0_0_1"/>
<feature type="compositionally biased region" description="Low complexity" evidence="3">
    <location>
        <begin position="199"/>
        <end position="223"/>
    </location>
</feature>
<reference evidence="4 5" key="1">
    <citation type="submission" date="2014-04" db="EMBL/GenBank/DDBJ databases">
        <title>Evolutionary Origins and Diversification of the Mycorrhizal Mutualists.</title>
        <authorList>
            <consortium name="DOE Joint Genome Institute"/>
            <consortium name="Mycorrhizal Genomics Consortium"/>
            <person name="Kohler A."/>
            <person name="Kuo A."/>
            <person name="Nagy L.G."/>
            <person name="Floudas D."/>
            <person name="Copeland A."/>
            <person name="Barry K.W."/>
            <person name="Cichocki N."/>
            <person name="Veneault-Fourrey C."/>
            <person name="LaButti K."/>
            <person name="Lindquist E.A."/>
            <person name="Lipzen A."/>
            <person name="Lundell T."/>
            <person name="Morin E."/>
            <person name="Murat C."/>
            <person name="Riley R."/>
            <person name="Ohm R."/>
            <person name="Sun H."/>
            <person name="Tunlid A."/>
            <person name="Henrissat B."/>
            <person name="Grigoriev I.V."/>
            <person name="Hibbett D.S."/>
            <person name="Martin F."/>
        </authorList>
    </citation>
    <scope>NUCLEOTIDE SEQUENCE [LARGE SCALE GENOMIC DNA]</scope>
    <source>
        <strain evidence="4 5">Koide BX008</strain>
    </source>
</reference>
<gene>
    <name evidence="4" type="ORF">M378DRAFT_17645</name>
</gene>
<name>A0A0C2WI13_AMAMK</name>
<dbReference type="InParanoid" id="A0A0C2WI13"/>
<dbReference type="EMBL" id="KN818475">
    <property type="protein sequence ID" value="KIL55768.1"/>
    <property type="molecule type" value="Genomic_DNA"/>
</dbReference>